<organism evidence="2">
    <name type="scientific">Sulfurisphaera javensis</name>
    <dbReference type="NCBI Taxonomy" id="2049879"/>
    <lineage>
        <taxon>Archaea</taxon>
        <taxon>Thermoproteota</taxon>
        <taxon>Thermoprotei</taxon>
        <taxon>Sulfolobales</taxon>
        <taxon>Sulfolobaceae</taxon>
        <taxon>Sulfurisphaera</taxon>
    </lineage>
</organism>
<gene>
    <name evidence="2" type="ORF">SJAV_21820</name>
</gene>
<protein>
    <recommendedName>
        <fullName evidence="3">Cellulase</fullName>
    </recommendedName>
</protein>
<dbReference type="InterPro" id="IPR013320">
    <property type="entry name" value="ConA-like_dom_sf"/>
</dbReference>
<dbReference type="GO" id="GO:0008810">
    <property type="term" value="F:cellulase activity"/>
    <property type="evidence" value="ECO:0007669"/>
    <property type="project" value="InterPro"/>
</dbReference>
<dbReference type="EMBL" id="AP031322">
    <property type="protein sequence ID" value="BFH74238.1"/>
    <property type="molecule type" value="Genomic_DNA"/>
</dbReference>
<dbReference type="AlphaFoldDB" id="A0AAT9GTP4"/>
<dbReference type="KEGG" id="sjv:SJAV_21820"/>
<name>A0AAT9GTP4_9CREN</name>
<accession>A0AAT9GTP4</accession>
<dbReference type="GO" id="GO:0000272">
    <property type="term" value="P:polysaccharide catabolic process"/>
    <property type="evidence" value="ECO:0007669"/>
    <property type="project" value="InterPro"/>
</dbReference>
<dbReference type="Pfam" id="PF01670">
    <property type="entry name" value="Glyco_hydro_12"/>
    <property type="match status" value="1"/>
</dbReference>
<evidence type="ECO:0000256" key="1">
    <source>
        <dbReference type="ARBA" id="ARBA00005519"/>
    </source>
</evidence>
<reference evidence="2" key="1">
    <citation type="submission" date="2024-03" db="EMBL/GenBank/DDBJ databases">
        <title>Complete genome sequence of Sulfurisphaera javensis strain KD-1.</title>
        <authorList>
            <person name="Sakai H."/>
            <person name="Nur N."/>
            <person name="Suwanto A."/>
            <person name="Kurosawa N."/>
        </authorList>
    </citation>
    <scope>NUCLEOTIDE SEQUENCE</scope>
    <source>
        <strain evidence="2">KD-1</strain>
    </source>
</reference>
<dbReference type="InterPro" id="IPR002594">
    <property type="entry name" value="GH12"/>
</dbReference>
<evidence type="ECO:0000313" key="2">
    <source>
        <dbReference type="EMBL" id="BFH74238.1"/>
    </source>
</evidence>
<dbReference type="GeneID" id="92355134"/>
<proteinExistence type="inferred from homology"/>
<dbReference type="RefSeq" id="WP_369609766.1">
    <property type="nucleotide sequence ID" value="NZ_AP031322.1"/>
</dbReference>
<sequence>MRIKIVIIIVLFLILSFVAGYYIGLKSHQSNLSGLTNTLSNSKATTTISDNSITLTLFPGKPTYFSMIGNYLADSEYGLGEIYGVNTSLYISPYMWNVKSAKGVVNMTVNPFLHVTVNLTNVQKITPTIMVDGYPDVIYGDEPFFPVYNKTIESPYLELPELVEDLPTYMYSYVNFSVWDINGTINDFSYDIWLSPNPYAYNLHYGDYEIMIWMYWQQNLNTTPGFLKYAKYLGITQIPTYINGTYYSNWPYFVYILPQTGSAGGWTTIYFISVKPIEGLIGFPIASVLKNMGSFLIEDGVTNYDPYDTYLLNIRVGMEFNGTNVLLGYNLYQWYIIEEFHSTS</sequence>
<evidence type="ECO:0008006" key="3">
    <source>
        <dbReference type="Google" id="ProtNLM"/>
    </source>
</evidence>
<dbReference type="InterPro" id="IPR013319">
    <property type="entry name" value="GH11/12"/>
</dbReference>
<comment type="similarity">
    <text evidence="1">Belongs to the glycosyl hydrolase 12 (cellulase H) family.</text>
</comment>
<dbReference type="SUPFAM" id="SSF49899">
    <property type="entry name" value="Concanavalin A-like lectins/glucanases"/>
    <property type="match status" value="1"/>
</dbReference>
<dbReference type="Gene3D" id="2.60.120.180">
    <property type="match status" value="1"/>
</dbReference>